<proteinExistence type="predicted"/>
<accession>A0AAE8XYA9</accession>
<evidence type="ECO:0000313" key="1">
    <source>
        <dbReference type="EMBL" id="UBF22636.1"/>
    </source>
</evidence>
<protein>
    <submittedName>
        <fullName evidence="1">Uncharacterized protein</fullName>
    </submittedName>
</protein>
<gene>
    <name evidence="1" type="ORF">HRTV-25_gp55</name>
</gene>
<organism evidence="1 2">
    <name type="scientific">Halorubrum tailed virus 25</name>
    <dbReference type="NCBI Taxonomy" id="2878006"/>
    <lineage>
        <taxon>Viruses</taxon>
        <taxon>Duplodnaviria</taxon>
        <taxon>Heunggongvirae</taxon>
        <taxon>Uroviricota</taxon>
        <taxon>Caudoviricetes</taxon>
        <taxon>Thumleimavirales</taxon>
        <taxon>Hafunaviridae</taxon>
        <taxon>Laminvirus</taxon>
        <taxon>Laminvirus thailandense</taxon>
        <taxon>Laminvirus HRTV25</taxon>
    </lineage>
</organism>
<evidence type="ECO:0000313" key="2">
    <source>
        <dbReference type="Proteomes" id="UP000827232"/>
    </source>
</evidence>
<dbReference type="EMBL" id="MZ334521">
    <property type="protein sequence ID" value="UBF22636.1"/>
    <property type="molecule type" value="Genomic_DNA"/>
</dbReference>
<keyword evidence="2" id="KW-1185">Reference proteome</keyword>
<reference evidence="1" key="1">
    <citation type="submission" date="2021-05" db="EMBL/GenBank/DDBJ databases">
        <title>Diversity, taxonomy and evolution of archaeal viruses of the class Caudoviricetes.</title>
        <authorList>
            <person name="Liu Y."/>
            <person name="Demina T.A."/>
            <person name="Roux S."/>
            <person name="Aiewsakun P."/>
            <person name="Kazlauskas D."/>
            <person name="Simmonds P."/>
            <person name="Prangishvili D."/>
            <person name="Oksanen H.M."/>
            <person name="Krupovic M."/>
        </authorList>
    </citation>
    <scope>NUCLEOTIDE SEQUENCE</scope>
    <source>
        <strain evidence="1">HRTV-25/14</strain>
    </source>
</reference>
<dbReference type="Proteomes" id="UP000827232">
    <property type="component" value="Segment"/>
</dbReference>
<sequence>MNTWCTGYCGRMYNLGEMRSTSDGPMCSDCWKKAHDRD</sequence>
<name>A0AAE8XYA9_9CAUD</name>